<geneLocation type="plasmid" evidence="7 8">
    <name>unnamed1</name>
</geneLocation>
<dbReference type="GO" id="GO:0005886">
    <property type="term" value="C:plasma membrane"/>
    <property type="evidence" value="ECO:0007669"/>
    <property type="project" value="TreeGrafter"/>
</dbReference>
<dbReference type="InterPro" id="IPR012340">
    <property type="entry name" value="NA-bd_OB-fold"/>
</dbReference>
<organism evidence="7 8">
    <name type="scientific">Vibrio breoganii</name>
    <dbReference type="NCBI Taxonomy" id="553239"/>
    <lineage>
        <taxon>Bacteria</taxon>
        <taxon>Pseudomonadati</taxon>
        <taxon>Pseudomonadota</taxon>
        <taxon>Gammaproteobacteria</taxon>
        <taxon>Vibrionales</taxon>
        <taxon>Vibrionaceae</taxon>
        <taxon>Vibrio</taxon>
    </lineage>
</organism>
<dbReference type="Gene3D" id="2.40.50.140">
    <property type="entry name" value="Nucleic acid-binding proteins"/>
    <property type="match status" value="1"/>
</dbReference>
<evidence type="ECO:0000256" key="1">
    <source>
        <dbReference type="ARBA" id="ARBA00004141"/>
    </source>
</evidence>
<dbReference type="PANTHER" id="PTHR33507:SF3">
    <property type="entry name" value="INNER MEMBRANE PROTEIN YBBJ"/>
    <property type="match status" value="1"/>
</dbReference>
<keyword evidence="7" id="KW-0614">Plasmid</keyword>
<accession>A0AAN0XZQ0</accession>
<comment type="subcellular location">
    <subcellularLocation>
        <location evidence="1">Membrane</location>
        <topology evidence="1">Multi-pass membrane protein</topology>
    </subcellularLocation>
</comment>
<proteinExistence type="predicted"/>
<keyword evidence="2 5" id="KW-0812">Transmembrane</keyword>
<dbReference type="Proteomes" id="UP000092018">
    <property type="component" value="Plasmid unnamed1"/>
</dbReference>
<protein>
    <recommendedName>
        <fullName evidence="6">NfeD-like C-terminal domain-containing protein</fullName>
    </recommendedName>
</protein>
<evidence type="ECO:0000256" key="4">
    <source>
        <dbReference type="ARBA" id="ARBA00023136"/>
    </source>
</evidence>
<dbReference type="EMBL" id="CP016179">
    <property type="protein sequence ID" value="ANO35548.1"/>
    <property type="molecule type" value="Genomic_DNA"/>
</dbReference>
<gene>
    <name evidence="7" type="ORF">A6E01_20260</name>
</gene>
<evidence type="ECO:0000259" key="6">
    <source>
        <dbReference type="Pfam" id="PF01957"/>
    </source>
</evidence>
<dbReference type="PANTHER" id="PTHR33507">
    <property type="entry name" value="INNER MEMBRANE PROTEIN YBBJ"/>
    <property type="match status" value="1"/>
</dbReference>
<evidence type="ECO:0000313" key="8">
    <source>
        <dbReference type="Proteomes" id="UP000092018"/>
    </source>
</evidence>
<dbReference type="InterPro" id="IPR052165">
    <property type="entry name" value="Membrane_assoc_protease"/>
</dbReference>
<evidence type="ECO:0000256" key="5">
    <source>
        <dbReference type="SAM" id="Phobius"/>
    </source>
</evidence>
<reference evidence="7 8" key="1">
    <citation type="submission" date="2016-06" db="EMBL/GenBank/DDBJ databases">
        <title>Adaptive Radiation by Waves of Gene Transfer Leads to Fine-Scale Resource Partitioning in Marine Microbes.</title>
        <authorList>
            <person name="Hehemann J.-H."/>
            <person name="Arevalo P."/>
            <person name="Datta M.S."/>
            <person name="Yu X."/>
            <person name="Corzett C."/>
            <person name="Henschel A."/>
            <person name="Preheim S.P."/>
            <person name="Timberlake S."/>
            <person name="Alm E.J."/>
            <person name="Polz M.F."/>
        </authorList>
    </citation>
    <scope>NUCLEOTIDE SEQUENCE [LARGE SCALE GENOMIC DNA]</scope>
    <source>
        <strain evidence="7 8">FF50</strain>
        <plasmid evidence="7 8">unnamed1</plasmid>
    </source>
</reference>
<keyword evidence="3 5" id="KW-1133">Transmembrane helix</keyword>
<sequence>MIEYLSELSLWFWFAFGLIMLIGECIAPLGYLLWLGISALLVAGITAVGGLPWQAHWVIFGCLSVLSAVGVWLNQAGTNEEAGNNLNNPSDNLIGKVATVESDTKAGKFRLSLGHSCYGAVTHQDIKAGTAVEVISVDGIIVTVQPK</sequence>
<dbReference type="InterPro" id="IPR002810">
    <property type="entry name" value="NfeD-like_C"/>
</dbReference>
<dbReference type="KEGG" id="vbr:A6E01_20260"/>
<keyword evidence="4 5" id="KW-0472">Membrane</keyword>
<feature type="domain" description="NfeD-like C-terminal" evidence="6">
    <location>
        <begin position="91"/>
        <end position="146"/>
    </location>
</feature>
<name>A0AAN0XZQ0_9VIBR</name>
<evidence type="ECO:0000256" key="3">
    <source>
        <dbReference type="ARBA" id="ARBA00022989"/>
    </source>
</evidence>
<evidence type="ECO:0000313" key="7">
    <source>
        <dbReference type="EMBL" id="ANO35548.1"/>
    </source>
</evidence>
<dbReference type="Pfam" id="PF01957">
    <property type="entry name" value="NfeD"/>
    <property type="match status" value="1"/>
</dbReference>
<dbReference type="RefSeq" id="WP_065211307.1">
    <property type="nucleotide sequence ID" value="NZ_CP016179.1"/>
</dbReference>
<feature type="transmembrane region" description="Helical" evidence="5">
    <location>
        <begin position="12"/>
        <end position="34"/>
    </location>
</feature>
<dbReference type="AlphaFoldDB" id="A0AAN0XZQ0"/>
<feature type="transmembrane region" description="Helical" evidence="5">
    <location>
        <begin position="54"/>
        <end position="73"/>
    </location>
</feature>
<evidence type="ECO:0000256" key="2">
    <source>
        <dbReference type="ARBA" id="ARBA00022692"/>
    </source>
</evidence>